<accession>A0AA44CC76</accession>
<dbReference type="Pfam" id="PF07690">
    <property type="entry name" value="MFS_1"/>
    <property type="match status" value="1"/>
</dbReference>
<evidence type="ECO:0000313" key="11">
    <source>
        <dbReference type="EMBL" id="NHT77898.1"/>
    </source>
</evidence>
<feature type="compositionally biased region" description="Low complexity" evidence="8">
    <location>
        <begin position="14"/>
        <end position="26"/>
    </location>
</feature>
<sequence length="541" mass="57942">MAASATATAGGRPGAMTAGSGSGARAGAEEKMDPRRLIAFFAMVVGMFMSILDIQIVSASLAEIQAGISAGSDEIGWVQTAYLIAEVIMIPLSGTLARIVSTRVLFACSAAGFTVASALAATATNIDQMIIYRALQGFIGGGMIPSVFAAAFTIFPPSKRNIVSPIIGLIATLAPTIGPTVGGYLSHAFSWHWLFLVNIPPGIVVAIVTWNYIDFDKPELSLIKKFDWWGLLSMGVFLGCLEYVLEEGNTNDWFSDGHILLGAVACVVAAVIFFYRVFTVDFPVVDLRAFSNRNFAFGSLFSFIMGIGLYGLTYLYPLYLGQIRHYDSLMIGETMFVSGVAMFCTAPIAGILSGKFDPRVLMVIGFASFSSGTYIMTNITTDWDFYELLVPQILRGFGMMMCMVPINNVALGTLPPDRIRGASGVFNLTRNLGGAVGLAAINTILTRRQDVHYAQLSEHVTWSNPEAMEQLKQIAGNYNAHGMDGATIAMKQLAGIVQRQASILSFADIFVLLTGLFGALIFCVLVIQKPKPVAPSAGGGH</sequence>
<feature type="region of interest" description="Disordered" evidence="8">
    <location>
        <begin position="1"/>
        <end position="28"/>
    </location>
</feature>
<feature type="transmembrane region" description="Helical" evidence="9">
    <location>
        <begin position="37"/>
        <end position="57"/>
    </location>
</feature>
<dbReference type="Gene3D" id="1.20.1720.10">
    <property type="entry name" value="Multidrug resistance protein D"/>
    <property type="match status" value="1"/>
</dbReference>
<dbReference type="InterPro" id="IPR020846">
    <property type="entry name" value="MFS_dom"/>
</dbReference>
<dbReference type="RefSeq" id="WP_167130390.1">
    <property type="nucleotide sequence ID" value="NZ_JAANCM010000011.1"/>
</dbReference>
<evidence type="ECO:0000256" key="5">
    <source>
        <dbReference type="ARBA" id="ARBA00022692"/>
    </source>
</evidence>
<name>A0AA44CC76_9HYPH</name>
<evidence type="ECO:0000256" key="2">
    <source>
        <dbReference type="ARBA" id="ARBA00008537"/>
    </source>
</evidence>
<feature type="transmembrane region" description="Helical" evidence="9">
    <location>
        <begin position="295"/>
        <end position="316"/>
    </location>
</feature>
<dbReference type="Gene3D" id="1.20.1250.20">
    <property type="entry name" value="MFS general substrate transporter like domains"/>
    <property type="match status" value="1"/>
</dbReference>
<feature type="transmembrane region" description="Helical" evidence="9">
    <location>
        <begin position="501"/>
        <end position="527"/>
    </location>
</feature>
<evidence type="ECO:0000256" key="6">
    <source>
        <dbReference type="ARBA" id="ARBA00022989"/>
    </source>
</evidence>
<comment type="caution">
    <text evidence="11">The sequence shown here is derived from an EMBL/GenBank/DDBJ whole genome shotgun (WGS) entry which is preliminary data.</text>
</comment>
<dbReference type="GO" id="GO:0005886">
    <property type="term" value="C:plasma membrane"/>
    <property type="evidence" value="ECO:0007669"/>
    <property type="project" value="UniProtKB-SubCell"/>
</dbReference>
<feature type="transmembrane region" description="Helical" evidence="9">
    <location>
        <begin position="393"/>
        <end position="414"/>
    </location>
</feature>
<keyword evidence="4" id="KW-1003">Cell membrane</keyword>
<dbReference type="Proteomes" id="UP001155840">
    <property type="component" value="Unassembled WGS sequence"/>
</dbReference>
<feature type="domain" description="Major facilitator superfamily (MFS) profile" evidence="10">
    <location>
        <begin position="39"/>
        <end position="531"/>
    </location>
</feature>
<reference evidence="11" key="1">
    <citation type="submission" date="2020-03" db="EMBL/GenBank/DDBJ databases">
        <title>Ferranicluibacter endophyticum gen. nov., sp. nov., a new genus isolated from Rubus ulmifolius Schott. stem.</title>
        <authorList>
            <person name="Roca-Couso R."/>
            <person name="Flores-Felix J.D."/>
            <person name="Igual J.M."/>
            <person name="Rivas R."/>
        </authorList>
    </citation>
    <scope>NUCLEOTIDE SEQUENCE</scope>
    <source>
        <strain evidence="11">CRRU44</strain>
    </source>
</reference>
<dbReference type="InterPro" id="IPR036259">
    <property type="entry name" value="MFS_trans_sf"/>
</dbReference>
<evidence type="ECO:0000256" key="9">
    <source>
        <dbReference type="SAM" id="Phobius"/>
    </source>
</evidence>
<evidence type="ECO:0000313" key="12">
    <source>
        <dbReference type="Proteomes" id="UP001155840"/>
    </source>
</evidence>
<feature type="transmembrane region" description="Helical" evidence="9">
    <location>
        <begin position="104"/>
        <end position="124"/>
    </location>
</feature>
<feature type="transmembrane region" description="Helical" evidence="9">
    <location>
        <begin position="130"/>
        <end position="155"/>
    </location>
</feature>
<evidence type="ECO:0000259" key="10">
    <source>
        <dbReference type="PROSITE" id="PS50850"/>
    </source>
</evidence>
<feature type="transmembrane region" description="Helical" evidence="9">
    <location>
        <begin position="77"/>
        <end position="97"/>
    </location>
</feature>
<dbReference type="AlphaFoldDB" id="A0AA44CC76"/>
<dbReference type="CDD" id="cd17503">
    <property type="entry name" value="MFS_LmrB_MDR_like"/>
    <property type="match status" value="1"/>
</dbReference>
<dbReference type="PRINTS" id="PR01036">
    <property type="entry name" value="TCRTETB"/>
</dbReference>
<dbReference type="PROSITE" id="PS50850">
    <property type="entry name" value="MFS"/>
    <property type="match status" value="1"/>
</dbReference>
<keyword evidence="12" id="KW-1185">Reference proteome</keyword>
<feature type="transmembrane region" description="Helical" evidence="9">
    <location>
        <begin position="360"/>
        <end position="381"/>
    </location>
</feature>
<evidence type="ECO:0000256" key="3">
    <source>
        <dbReference type="ARBA" id="ARBA00022448"/>
    </source>
</evidence>
<dbReference type="SUPFAM" id="SSF103473">
    <property type="entry name" value="MFS general substrate transporter"/>
    <property type="match status" value="1"/>
</dbReference>
<comment type="subcellular location">
    <subcellularLocation>
        <location evidence="1">Cell membrane</location>
        <topology evidence="1">Multi-pass membrane protein</topology>
    </subcellularLocation>
</comment>
<dbReference type="InterPro" id="IPR004638">
    <property type="entry name" value="EmrB-like"/>
</dbReference>
<feature type="transmembrane region" description="Helical" evidence="9">
    <location>
        <begin position="257"/>
        <end position="275"/>
    </location>
</feature>
<dbReference type="PANTHER" id="PTHR42718">
    <property type="entry name" value="MAJOR FACILITATOR SUPERFAMILY MULTIDRUG TRANSPORTER MFSC"/>
    <property type="match status" value="1"/>
</dbReference>
<feature type="transmembrane region" description="Helical" evidence="9">
    <location>
        <begin position="226"/>
        <end position="245"/>
    </location>
</feature>
<keyword evidence="5 9" id="KW-0812">Transmembrane</keyword>
<evidence type="ECO:0000256" key="8">
    <source>
        <dbReference type="SAM" id="MobiDB-lite"/>
    </source>
</evidence>
<comment type="similarity">
    <text evidence="2">Belongs to the major facilitator superfamily. EmrB family.</text>
</comment>
<feature type="transmembrane region" description="Helical" evidence="9">
    <location>
        <begin position="162"/>
        <end position="185"/>
    </location>
</feature>
<keyword evidence="6 9" id="KW-1133">Transmembrane helix</keyword>
<feature type="transmembrane region" description="Helical" evidence="9">
    <location>
        <begin position="191"/>
        <end position="214"/>
    </location>
</feature>
<protein>
    <submittedName>
        <fullName evidence="11">DHA2 family efflux MFS transporter permease subunit</fullName>
    </submittedName>
</protein>
<keyword evidence="3" id="KW-0813">Transport</keyword>
<dbReference type="GO" id="GO:0022857">
    <property type="term" value="F:transmembrane transporter activity"/>
    <property type="evidence" value="ECO:0007669"/>
    <property type="project" value="InterPro"/>
</dbReference>
<evidence type="ECO:0000256" key="4">
    <source>
        <dbReference type="ARBA" id="ARBA00022475"/>
    </source>
</evidence>
<evidence type="ECO:0000256" key="7">
    <source>
        <dbReference type="ARBA" id="ARBA00023136"/>
    </source>
</evidence>
<dbReference type="PANTHER" id="PTHR42718:SF9">
    <property type="entry name" value="MAJOR FACILITATOR SUPERFAMILY MULTIDRUG TRANSPORTER MFSC"/>
    <property type="match status" value="1"/>
</dbReference>
<feature type="transmembrane region" description="Helical" evidence="9">
    <location>
        <begin position="336"/>
        <end position="353"/>
    </location>
</feature>
<dbReference type="EMBL" id="JAANCM010000011">
    <property type="protein sequence ID" value="NHT77898.1"/>
    <property type="molecule type" value="Genomic_DNA"/>
</dbReference>
<evidence type="ECO:0000256" key="1">
    <source>
        <dbReference type="ARBA" id="ARBA00004651"/>
    </source>
</evidence>
<proteinExistence type="inferred from homology"/>
<dbReference type="InterPro" id="IPR011701">
    <property type="entry name" value="MFS"/>
</dbReference>
<dbReference type="NCBIfam" id="TIGR00711">
    <property type="entry name" value="efflux_EmrB"/>
    <property type="match status" value="1"/>
</dbReference>
<keyword evidence="7 9" id="KW-0472">Membrane</keyword>
<organism evidence="11 12">
    <name type="scientific">Ferranicluibacter rubi</name>
    <dbReference type="NCBI Taxonomy" id="2715133"/>
    <lineage>
        <taxon>Bacteria</taxon>
        <taxon>Pseudomonadati</taxon>
        <taxon>Pseudomonadota</taxon>
        <taxon>Alphaproteobacteria</taxon>
        <taxon>Hyphomicrobiales</taxon>
        <taxon>Rhizobiaceae</taxon>
        <taxon>Ferranicluibacter</taxon>
    </lineage>
</organism>
<gene>
    <name evidence="11" type="ORF">G8E10_19535</name>
</gene>